<name>A0ACA9KK92_9GLOM</name>
<organism evidence="1 2">
    <name type="scientific">Cetraspora pellucida</name>
    <dbReference type="NCBI Taxonomy" id="1433469"/>
    <lineage>
        <taxon>Eukaryota</taxon>
        <taxon>Fungi</taxon>
        <taxon>Fungi incertae sedis</taxon>
        <taxon>Mucoromycota</taxon>
        <taxon>Glomeromycotina</taxon>
        <taxon>Glomeromycetes</taxon>
        <taxon>Diversisporales</taxon>
        <taxon>Gigasporaceae</taxon>
        <taxon>Cetraspora</taxon>
    </lineage>
</organism>
<comment type="caution">
    <text evidence="1">The sequence shown here is derived from an EMBL/GenBank/DDBJ whole genome shotgun (WGS) entry which is preliminary data.</text>
</comment>
<evidence type="ECO:0000313" key="1">
    <source>
        <dbReference type="EMBL" id="CAG8476647.1"/>
    </source>
</evidence>
<gene>
    <name evidence="1" type="ORF">SPELUC_LOCUS1939</name>
</gene>
<dbReference type="Proteomes" id="UP000789366">
    <property type="component" value="Unassembled WGS sequence"/>
</dbReference>
<dbReference type="EMBL" id="CAJVPW010001156">
    <property type="protein sequence ID" value="CAG8476647.1"/>
    <property type="molecule type" value="Genomic_DNA"/>
</dbReference>
<proteinExistence type="predicted"/>
<sequence length="103" mass="11791">MTFRGQVEYLEGSESRTDFFERTIISLEQRTQAAVQVYVKTEPEEMDIEQFNGSLTLMSSNVNLEHRKSSTMISRSPTVIMEPQNGTSNNDFSKLAQDADFSW</sequence>
<keyword evidence="2" id="KW-1185">Reference proteome</keyword>
<accession>A0ACA9KK92</accession>
<protein>
    <submittedName>
        <fullName evidence="1">4099_t:CDS:1</fullName>
    </submittedName>
</protein>
<evidence type="ECO:0000313" key="2">
    <source>
        <dbReference type="Proteomes" id="UP000789366"/>
    </source>
</evidence>
<reference evidence="1" key="1">
    <citation type="submission" date="2021-06" db="EMBL/GenBank/DDBJ databases">
        <authorList>
            <person name="Kallberg Y."/>
            <person name="Tangrot J."/>
            <person name="Rosling A."/>
        </authorList>
    </citation>
    <scope>NUCLEOTIDE SEQUENCE</scope>
    <source>
        <strain evidence="1">28 12/20/2015</strain>
    </source>
</reference>